<dbReference type="EMBL" id="JAPDMQ010000177">
    <property type="protein sequence ID" value="KAK0531738.1"/>
    <property type="molecule type" value="Genomic_DNA"/>
</dbReference>
<dbReference type="GO" id="GO:0005739">
    <property type="term" value="C:mitochondrion"/>
    <property type="evidence" value="ECO:0007669"/>
    <property type="project" value="TreeGrafter"/>
</dbReference>
<feature type="compositionally biased region" description="Basic and acidic residues" evidence="12">
    <location>
        <begin position="54"/>
        <end position="65"/>
    </location>
</feature>
<dbReference type="PROSITE" id="PS00378">
    <property type="entry name" value="HEXOKINASE_1"/>
    <property type="match status" value="1"/>
</dbReference>
<dbReference type="GO" id="GO:0006096">
    <property type="term" value="P:glycolytic process"/>
    <property type="evidence" value="ECO:0007669"/>
    <property type="project" value="UniProtKB-KW"/>
</dbReference>
<dbReference type="GO" id="GO:0001678">
    <property type="term" value="P:intracellular glucose homeostasis"/>
    <property type="evidence" value="ECO:0007669"/>
    <property type="project" value="InterPro"/>
</dbReference>
<dbReference type="InterPro" id="IPR022672">
    <property type="entry name" value="Hexokinase_N"/>
</dbReference>
<dbReference type="Proteomes" id="UP001176521">
    <property type="component" value="Unassembled WGS sequence"/>
</dbReference>
<dbReference type="Gene3D" id="1.10.287.1250">
    <property type="match status" value="1"/>
</dbReference>
<dbReference type="PROSITE" id="PS51748">
    <property type="entry name" value="HEXOKINASE_2"/>
    <property type="match status" value="1"/>
</dbReference>
<accession>A0AAN6GFZ4</accession>
<reference evidence="15" key="1">
    <citation type="journal article" date="2023" name="PhytoFront">
        <title>Draft Genome Resources of Seven Strains of Tilletia horrida, Causal Agent of Kernel Smut of Rice.</title>
        <authorList>
            <person name="Khanal S."/>
            <person name="Antony Babu S."/>
            <person name="Zhou X.G."/>
        </authorList>
    </citation>
    <scope>NUCLEOTIDE SEQUENCE</scope>
    <source>
        <strain evidence="15">TX3</strain>
    </source>
</reference>
<comment type="catalytic activity">
    <reaction evidence="9">
        <text>a D-hexose + ATP = a D-hexose 6-phosphate + ADP + H(+)</text>
        <dbReference type="Rhea" id="RHEA:22740"/>
        <dbReference type="ChEBI" id="CHEBI:4194"/>
        <dbReference type="ChEBI" id="CHEBI:15378"/>
        <dbReference type="ChEBI" id="CHEBI:30616"/>
        <dbReference type="ChEBI" id="CHEBI:229467"/>
        <dbReference type="ChEBI" id="CHEBI:456216"/>
        <dbReference type="EC" id="2.7.1.1"/>
    </reaction>
    <physiologicalReaction direction="left-to-right" evidence="9">
        <dbReference type="Rhea" id="RHEA:22741"/>
    </physiologicalReaction>
</comment>
<feature type="domain" description="Hexokinase C-terminal" evidence="14">
    <location>
        <begin position="276"/>
        <end position="520"/>
    </location>
</feature>
<dbReference type="EC" id="2.7.1.-" evidence="11"/>
<evidence type="ECO:0000259" key="14">
    <source>
        <dbReference type="Pfam" id="PF03727"/>
    </source>
</evidence>
<evidence type="ECO:0000256" key="1">
    <source>
        <dbReference type="ARBA" id="ARBA00004888"/>
    </source>
</evidence>
<dbReference type="InterPro" id="IPR001312">
    <property type="entry name" value="Hexokinase"/>
</dbReference>
<comment type="caution">
    <text evidence="15">The sequence shown here is derived from an EMBL/GenBank/DDBJ whole genome shotgun (WGS) entry which is preliminary data.</text>
</comment>
<proteinExistence type="inferred from homology"/>
<organism evidence="15 16">
    <name type="scientific">Tilletia horrida</name>
    <dbReference type="NCBI Taxonomy" id="155126"/>
    <lineage>
        <taxon>Eukaryota</taxon>
        <taxon>Fungi</taxon>
        <taxon>Dikarya</taxon>
        <taxon>Basidiomycota</taxon>
        <taxon>Ustilaginomycotina</taxon>
        <taxon>Exobasidiomycetes</taxon>
        <taxon>Tilletiales</taxon>
        <taxon>Tilletiaceae</taxon>
        <taxon>Tilletia</taxon>
    </lineage>
</organism>
<evidence type="ECO:0000256" key="6">
    <source>
        <dbReference type="ARBA" id="ARBA00022777"/>
    </source>
</evidence>
<gene>
    <name evidence="15" type="primary">hxk1</name>
    <name evidence="15" type="ORF">OC842_003522</name>
</gene>
<keyword evidence="4 11" id="KW-0808">Transferase</keyword>
<comment type="pathway">
    <text evidence="1">Carbohydrate degradation; glycolysis; D-glyceraldehyde 3-phosphate and glycerone phosphate from D-glucose: step 1/4.</text>
</comment>
<dbReference type="FunFam" id="3.30.420.40:FF:000156">
    <property type="entry name" value="Phosphotransferase"/>
    <property type="match status" value="1"/>
</dbReference>
<dbReference type="GO" id="GO:0005829">
    <property type="term" value="C:cytosol"/>
    <property type="evidence" value="ECO:0007669"/>
    <property type="project" value="TreeGrafter"/>
</dbReference>
<comment type="pathway">
    <text evidence="2">Carbohydrate metabolism; hexose metabolism.</text>
</comment>
<evidence type="ECO:0000256" key="4">
    <source>
        <dbReference type="ARBA" id="ARBA00022679"/>
    </source>
</evidence>
<keyword evidence="6 11" id="KW-0418">Kinase</keyword>
<name>A0AAN6GFZ4_9BASI</name>
<comment type="catalytic activity">
    <reaction evidence="10">
        <text>D-fructose + ATP = D-fructose 6-phosphate + ADP + H(+)</text>
        <dbReference type="Rhea" id="RHEA:16125"/>
        <dbReference type="ChEBI" id="CHEBI:15378"/>
        <dbReference type="ChEBI" id="CHEBI:30616"/>
        <dbReference type="ChEBI" id="CHEBI:37721"/>
        <dbReference type="ChEBI" id="CHEBI:61527"/>
        <dbReference type="ChEBI" id="CHEBI:456216"/>
        <dbReference type="EC" id="2.7.1.1"/>
    </reaction>
    <physiologicalReaction direction="left-to-right" evidence="10">
        <dbReference type="Rhea" id="RHEA:16126"/>
    </physiologicalReaction>
</comment>
<dbReference type="GO" id="GO:0005536">
    <property type="term" value="F:D-glucose binding"/>
    <property type="evidence" value="ECO:0007669"/>
    <property type="project" value="InterPro"/>
</dbReference>
<dbReference type="CDD" id="cd24087">
    <property type="entry name" value="ASKHA_NBD_HK1-2_fungi"/>
    <property type="match status" value="1"/>
</dbReference>
<dbReference type="InterPro" id="IPR043129">
    <property type="entry name" value="ATPase_NBD"/>
</dbReference>
<dbReference type="PANTHER" id="PTHR19443:SF16">
    <property type="entry name" value="HEXOKINASE TYPE 1-RELATED"/>
    <property type="match status" value="1"/>
</dbReference>
<dbReference type="PANTHER" id="PTHR19443">
    <property type="entry name" value="HEXOKINASE"/>
    <property type="match status" value="1"/>
</dbReference>
<dbReference type="Pfam" id="PF00349">
    <property type="entry name" value="Hexokinase_1"/>
    <property type="match status" value="1"/>
</dbReference>
<dbReference type="PRINTS" id="PR00475">
    <property type="entry name" value="HEXOKINASE"/>
</dbReference>
<dbReference type="GO" id="GO:0006006">
    <property type="term" value="P:glucose metabolic process"/>
    <property type="evidence" value="ECO:0007669"/>
    <property type="project" value="TreeGrafter"/>
</dbReference>
<dbReference type="GO" id="GO:0004340">
    <property type="term" value="F:glucokinase activity"/>
    <property type="evidence" value="ECO:0007669"/>
    <property type="project" value="TreeGrafter"/>
</dbReference>
<evidence type="ECO:0000256" key="10">
    <source>
        <dbReference type="ARBA" id="ARBA00047905"/>
    </source>
</evidence>
<dbReference type="SUPFAM" id="SSF53067">
    <property type="entry name" value="Actin-like ATPase domain"/>
    <property type="match status" value="2"/>
</dbReference>
<keyword evidence="8 11" id="KW-0324">Glycolysis</keyword>
<keyword evidence="5 11" id="KW-0547">Nucleotide-binding</keyword>
<evidence type="ECO:0000256" key="8">
    <source>
        <dbReference type="ARBA" id="ARBA00023152"/>
    </source>
</evidence>
<comment type="similarity">
    <text evidence="3 11">Belongs to the hexokinase family.</text>
</comment>
<feature type="region of interest" description="Disordered" evidence="12">
    <location>
        <begin position="1"/>
        <end position="65"/>
    </location>
</feature>
<evidence type="ECO:0000256" key="9">
    <source>
        <dbReference type="ARBA" id="ARBA00044613"/>
    </source>
</evidence>
<sequence>MSAAVAQPNTPTKSGAGRSNSASSRRGSVTLQGRRGSGVEQRDSHVVSWHTSTHKHEKDTGAREEDLKKQLERFTQLFTITPQRLRMITDNFVGVLEDGLAQDGQTVPMLPTFVFGWPTGEELGSYLALDLGGTNLRVCHVVLKGEGKFEVTQTKFRLTDEQKQEDGQKLFDFCAECLHRFIKDHFGDGSDEGVILEENISLGFTFSYPMEQEKIDHGRLVRWTKGFGNPNTEGKDVAAMFRKALEKYDVPIKMTSLINDTTGTLIASNYVRKSTKIACIFGTGCNAAYMEHISEIPKIKHLGLPEDAEMAINCEYGAFDSFKHEHLAEVRTKYDETIDLTSNKPHEQAYEKMIAGLYLGEIFRLVLCDLVDEGVIFLGQNTYKIEKAYVFDTAFLSLMEADPTPEFLTVTGLFTHFFGLDTTMAERQFFRDLAKLIGTRAARLSSCGIAAIVTKMKYLEDGSTDEIGVGADGSLFSKYPGFKDRLEAALLDIFGEKGKRIKTYQAEDGSGVGSAIIAAMTRARLEDGIFTHV</sequence>
<evidence type="ECO:0000256" key="3">
    <source>
        <dbReference type="ARBA" id="ARBA00009225"/>
    </source>
</evidence>
<dbReference type="Gene3D" id="3.30.420.40">
    <property type="match status" value="1"/>
</dbReference>
<dbReference type="GO" id="GO:0006013">
    <property type="term" value="P:mannose metabolic process"/>
    <property type="evidence" value="ECO:0007669"/>
    <property type="project" value="TreeGrafter"/>
</dbReference>
<dbReference type="GO" id="GO:0005524">
    <property type="term" value="F:ATP binding"/>
    <property type="evidence" value="ECO:0007669"/>
    <property type="project" value="UniProtKB-UniRule"/>
</dbReference>
<evidence type="ECO:0000256" key="2">
    <source>
        <dbReference type="ARBA" id="ARBA00005028"/>
    </source>
</evidence>
<keyword evidence="16" id="KW-1185">Reference proteome</keyword>
<evidence type="ECO:0000256" key="5">
    <source>
        <dbReference type="ARBA" id="ARBA00022741"/>
    </source>
</evidence>
<dbReference type="GO" id="GO:0008865">
    <property type="term" value="F:fructokinase activity"/>
    <property type="evidence" value="ECO:0007669"/>
    <property type="project" value="TreeGrafter"/>
</dbReference>
<dbReference type="AlphaFoldDB" id="A0AAN6GFZ4"/>
<protein>
    <recommendedName>
        <fullName evidence="11">Phosphotransferase</fullName>
        <ecNumber evidence="11">2.7.1.-</ecNumber>
    </recommendedName>
</protein>
<keyword evidence="7 11" id="KW-0067">ATP-binding</keyword>
<evidence type="ECO:0000256" key="12">
    <source>
        <dbReference type="SAM" id="MobiDB-lite"/>
    </source>
</evidence>
<evidence type="ECO:0000256" key="7">
    <source>
        <dbReference type="ARBA" id="ARBA00022840"/>
    </source>
</evidence>
<evidence type="ECO:0000313" key="15">
    <source>
        <dbReference type="EMBL" id="KAK0531738.1"/>
    </source>
</evidence>
<evidence type="ECO:0000256" key="11">
    <source>
        <dbReference type="RuleBase" id="RU362007"/>
    </source>
</evidence>
<feature type="compositionally biased region" description="Low complexity" evidence="12">
    <location>
        <begin position="14"/>
        <end position="28"/>
    </location>
</feature>
<dbReference type="FunFam" id="3.40.367.20:FF:000004">
    <property type="entry name" value="Phosphotransferase"/>
    <property type="match status" value="1"/>
</dbReference>
<dbReference type="InterPro" id="IPR022673">
    <property type="entry name" value="Hexokinase_C"/>
</dbReference>
<dbReference type="GO" id="GO:0019158">
    <property type="term" value="F:mannokinase activity"/>
    <property type="evidence" value="ECO:0007669"/>
    <property type="project" value="TreeGrafter"/>
</dbReference>
<dbReference type="Gene3D" id="3.40.367.20">
    <property type="match status" value="1"/>
</dbReference>
<dbReference type="Pfam" id="PF03727">
    <property type="entry name" value="Hexokinase_2"/>
    <property type="match status" value="1"/>
</dbReference>
<dbReference type="InterPro" id="IPR019807">
    <property type="entry name" value="Hexokinase_BS"/>
</dbReference>
<feature type="domain" description="Hexokinase N-terminal" evidence="13">
    <location>
        <begin position="71"/>
        <end position="270"/>
    </location>
</feature>
<evidence type="ECO:0000313" key="16">
    <source>
        <dbReference type="Proteomes" id="UP001176521"/>
    </source>
</evidence>
<evidence type="ECO:0000259" key="13">
    <source>
        <dbReference type="Pfam" id="PF00349"/>
    </source>
</evidence>